<reference evidence="2 3" key="1">
    <citation type="submission" date="2016-11" db="EMBL/GenBank/DDBJ databases">
        <authorList>
            <person name="Jaros S."/>
            <person name="Januszkiewicz K."/>
            <person name="Wedrychowicz H."/>
        </authorList>
    </citation>
    <scope>NUCLEOTIDE SEQUENCE [LARGE SCALE GENOMIC DNA]</scope>
    <source>
        <strain evidence="2 3">DSM 19980</strain>
    </source>
</reference>
<dbReference type="OrthoDB" id="1494007at2"/>
<dbReference type="Pfam" id="PF01850">
    <property type="entry name" value="PIN"/>
    <property type="match status" value="1"/>
</dbReference>
<evidence type="ECO:0000313" key="3">
    <source>
        <dbReference type="Proteomes" id="UP000184346"/>
    </source>
</evidence>
<dbReference type="SUPFAM" id="SSF88723">
    <property type="entry name" value="PIN domain-like"/>
    <property type="match status" value="1"/>
</dbReference>
<evidence type="ECO:0000259" key="1">
    <source>
        <dbReference type="Pfam" id="PF01850"/>
    </source>
</evidence>
<dbReference type="RefSeq" id="WP_072819274.1">
    <property type="nucleotide sequence ID" value="NZ_FQUJ01000002.1"/>
</dbReference>
<dbReference type="InterPro" id="IPR029060">
    <property type="entry name" value="PIN-like_dom_sf"/>
</dbReference>
<organism evidence="2 3">
    <name type="scientific">Modicisalibacter ilicicola DSM 19980</name>
    <dbReference type="NCBI Taxonomy" id="1121942"/>
    <lineage>
        <taxon>Bacteria</taxon>
        <taxon>Pseudomonadati</taxon>
        <taxon>Pseudomonadota</taxon>
        <taxon>Gammaproteobacteria</taxon>
        <taxon>Oceanospirillales</taxon>
        <taxon>Halomonadaceae</taxon>
        <taxon>Modicisalibacter</taxon>
    </lineage>
</organism>
<dbReference type="Gene3D" id="3.40.50.1010">
    <property type="entry name" value="5'-nuclease"/>
    <property type="match status" value="1"/>
</dbReference>
<proteinExistence type="predicted"/>
<keyword evidence="3" id="KW-1185">Reference proteome</keyword>
<name>A0A1M4THL6_9GAMM</name>
<dbReference type="EMBL" id="FQUJ01000002">
    <property type="protein sequence ID" value="SHE43824.1"/>
    <property type="molecule type" value="Genomic_DNA"/>
</dbReference>
<accession>A0A1M4THL6</accession>
<feature type="domain" description="PIN" evidence="1">
    <location>
        <begin position="2"/>
        <end position="62"/>
    </location>
</feature>
<dbReference type="AlphaFoldDB" id="A0A1M4THL6"/>
<dbReference type="InterPro" id="IPR002716">
    <property type="entry name" value="PIN_dom"/>
</dbReference>
<dbReference type="STRING" id="1121942.SAMN02745148_00449"/>
<dbReference type="Proteomes" id="UP000184346">
    <property type="component" value="Unassembled WGS sequence"/>
</dbReference>
<sequence length="71" mass="8175">MIVADTNTIAYLYLPSEHTEAAEGVLKKDAQWLVPRLWRSELRNILALYMRKGLLELATAYQIQDQAEKRG</sequence>
<evidence type="ECO:0000313" key="2">
    <source>
        <dbReference type="EMBL" id="SHE43824.1"/>
    </source>
</evidence>
<gene>
    <name evidence="2" type="ORF">SAMN02745148_00449</name>
</gene>
<protein>
    <recommendedName>
        <fullName evidence="1">PIN domain-containing protein</fullName>
    </recommendedName>
</protein>